<dbReference type="SUPFAM" id="SSF53335">
    <property type="entry name" value="S-adenosyl-L-methionine-dependent methyltransferases"/>
    <property type="match status" value="1"/>
</dbReference>
<evidence type="ECO:0000256" key="3">
    <source>
        <dbReference type="ARBA" id="ARBA00022679"/>
    </source>
</evidence>
<keyword evidence="2 6" id="KW-0489">Methyltransferase</keyword>
<feature type="binding site" evidence="6">
    <location>
        <position position="56"/>
    </location>
    <ligand>
        <name>S-adenosyl-L-methionine</name>
        <dbReference type="ChEBI" id="CHEBI:59789"/>
    </ligand>
</feature>
<proteinExistence type="inferred from homology"/>
<dbReference type="CDD" id="cd21147">
    <property type="entry name" value="RsmF_methylt_CTD1"/>
    <property type="match status" value="1"/>
</dbReference>
<evidence type="ECO:0000256" key="1">
    <source>
        <dbReference type="ARBA" id="ARBA00007494"/>
    </source>
</evidence>
<dbReference type="InterPro" id="IPR031340">
    <property type="entry name" value="RsmF_methylt_CI"/>
</dbReference>
<evidence type="ECO:0000256" key="2">
    <source>
        <dbReference type="ARBA" id="ARBA00022603"/>
    </source>
</evidence>
<dbReference type="Gene3D" id="3.40.50.150">
    <property type="entry name" value="Vaccinia Virus protein VP39"/>
    <property type="match status" value="1"/>
</dbReference>
<evidence type="ECO:0000256" key="5">
    <source>
        <dbReference type="ARBA" id="ARBA00022884"/>
    </source>
</evidence>
<feature type="active site" description="Nucleophile" evidence="6">
    <location>
        <position position="109"/>
    </location>
</feature>
<dbReference type="Pfam" id="PF17126">
    <property type="entry name" value="RsmF_methylt_CI"/>
    <property type="match status" value="1"/>
</dbReference>
<feature type="domain" description="SAM-dependent MTase RsmB/NOP-type" evidence="7">
    <location>
        <begin position="1"/>
        <end position="179"/>
    </location>
</feature>
<evidence type="ECO:0000259" key="7">
    <source>
        <dbReference type="PROSITE" id="PS51686"/>
    </source>
</evidence>
<dbReference type="PANTHER" id="PTHR22807:SF30">
    <property type="entry name" value="28S RRNA (CYTOSINE(4447)-C(5))-METHYLTRANSFERASE-RELATED"/>
    <property type="match status" value="1"/>
</dbReference>
<keyword evidence="5 6" id="KW-0694">RNA-binding</keyword>
<dbReference type="PROSITE" id="PS01153">
    <property type="entry name" value="NOL1_NOP2_SUN"/>
    <property type="match status" value="1"/>
</dbReference>
<dbReference type="InterPro" id="IPR001678">
    <property type="entry name" value="MeTrfase_RsmB-F_NOP2_dom"/>
</dbReference>
<dbReference type="Proteomes" id="UP000030023">
    <property type="component" value="Unassembled WGS sequence"/>
</dbReference>
<dbReference type="PROSITE" id="PS51686">
    <property type="entry name" value="SAM_MT_RSMB_NOP"/>
    <property type="match status" value="1"/>
</dbReference>
<gene>
    <name evidence="8" type="ORF">Q757_07390</name>
</gene>
<keyword evidence="3 6" id="KW-0808">Transferase</keyword>
<evidence type="ECO:0000313" key="9">
    <source>
        <dbReference type="Proteomes" id="UP000030023"/>
    </source>
</evidence>
<sequence>MHNKGLLVANEIDFKRAKILSQNIERSGICNTLVTNHSPEELLERLPGFFDKVLLDAPCSGEGMFRKDPDAIKYWNPEYNRQCAERQKEILRSTIPLLRDGGTLIYSTCTFSPEEDEQVISWILQNFPQMKLLPIQKFQGVQNGRPDWSDGNSELLKTARIWPHKTKAEGHFIAKLIKAADQEKFESRLSTPTVSLSRNRKNRKKSTVSLEKNELKLLSDFFDQAKIDTDLSTLAKFGDHVYSLPDFCPDLDKIKILRAGLEIGYFRKNIFYPSHALALSSLGEKFYPQLSLDDHQLIDYVHGDVIRIEKSDFKKAGYF</sequence>
<dbReference type="Pfam" id="PF01189">
    <property type="entry name" value="Methyltr_RsmB-F"/>
    <property type="match status" value="1"/>
</dbReference>
<keyword evidence="4 6" id="KW-0949">S-adenosyl-L-methionine</keyword>
<keyword evidence="9" id="KW-1185">Reference proteome</keyword>
<name>A0ABR4XQ06_9LACO</name>
<comment type="caution">
    <text evidence="6">Lacks conserved residue(s) required for the propagation of feature annotation.</text>
</comment>
<dbReference type="InterPro" id="IPR029063">
    <property type="entry name" value="SAM-dependent_MTases_sf"/>
</dbReference>
<accession>A0ABR4XQ06</accession>
<dbReference type="InterPro" id="IPR018314">
    <property type="entry name" value="RsmB/NOL1/NOP2-like_CS"/>
</dbReference>
<protein>
    <recommendedName>
        <fullName evidence="7">SAM-dependent MTase RsmB/NOP-type domain-containing protein</fullName>
    </recommendedName>
</protein>
<reference evidence="8 9" key="1">
    <citation type="journal article" date="2014" name="Antonie Van Leeuwenhoek">
        <title>Oenococcus alcoholitolerans sp. nov., a lactic acid bacteria isolated from cachaca and ethanol fermentation processes.</title>
        <authorList>
            <person name="Badotti F."/>
            <person name="Moreira A.P."/>
            <person name="Tonon L.A."/>
            <person name="de Lucena B.T."/>
            <person name="Gomes Fde C."/>
            <person name="Kruger R."/>
            <person name="Thompson C.C."/>
            <person name="de Morais M.A.Jr."/>
            <person name="Rosa C.A."/>
            <person name="Thompson F.L."/>
        </authorList>
    </citation>
    <scope>NUCLEOTIDE SEQUENCE [LARGE SCALE GENOMIC DNA]</scope>
    <source>
        <strain evidence="8 9">UFRJ-M7.2.18</strain>
    </source>
</reference>
<dbReference type="InterPro" id="IPR023267">
    <property type="entry name" value="RCMT"/>
</dbReference>
<evidence type="ECO:0000256" key="6">
    <source>
        <dbReference type="PROSITE-ProRule" id="PRU01023"/>
    </source>
</evidence>
<comment type="caution">
    <text evidence="8">The sequence shown here is derived from an EMBL/GenBank/DDBJ whole genome shotgun (WGS) entry which is preliminary data.</text>
</comment>
<dbReference type="PRINTS" id="PR02008">
    <property type="entry name" value="RCMTFAMILY"/>
</dbReference>
<comment type="similarity">
    <text evidence="1 6">Belongs to the class I-like SAM-binding methyltransferase superfamily. RsmB/NOP family.</text>
</comment>
<dbReference type="PANTHER" id="PTHR22807">
    <property type="entry name" value="NOP2 YEAST -RELATED NOL1/NOP2/FMU SUN DOMAIN-CONTAINING"/>
    <property type="match status" value="1"/>
</dbReference>
<feature type="binding site" evidence="6">
    <location>
        <position position="11"/>
    </location>
    <ligand>
        <name>S-adenosyl-L-methionine</name>
        <dbReference type="ChEBI" id="CHEBI:59789"/>
    </ligand>
</feature>
<dbReference type="InterPro" id="IPR049560">
    <property type="entry name" value="MeTrfase_RsmB-F_NOP2_cat"/>
</dbReference>
<organism evidence="8 9">
    <name type="scientific">Oenococcus alcoholitolerans</name>
    <dbReference type="NCBI Taxonomy" id="931074"/>
    <lineage>
        <taxon>Bacteria</taxon>
        <taxon>Bacillati</taxon>
        <taxon>Bacillota</taxon>
        <taxon>Bacilli</taxon>
        <taxon>Lactobacillales</taxon>
        <taxon>Lactobacillaceae</taxon>
        <taxon>Oenococcus</taxon>
    </lineage>
</organism>
<evidence type="ECO:0000313" key="8">
    <source>
        <dbReference type="EMBL" id="KGO27778.1"/>
    </source>
</evidence>
<dbReference type="EMBL" id="AXCV01000379">
    <property type="protein sequence ID" value="KGO27778.1"/>
    <property type="molecule type" value="Genomic_DNA"/>
</dbReference>
<evidence type="ECO:0000256" key="4">
    <source>
        <dbReference type="ARBA" id="ARBA00022691"/>
    </source>
</evidence>